<comment type="caution">
    <text evidence="1">The sequence shown here is derived from an EMBL/GenBank/DDBJ whole genome shotgun (WGS) entry which is preliminary data.</text>
</comment>
<protein>
    <submittedName>
        <fullName evidence="1">Uncharacterized protein</fullName>
    </submittedName>
</protein>
<proteinExistence type="predicted"/>
<organism evidence="1 2">
    <name type="scientific">Phytophthora nicotianae CJ01A1</name>
    <dbReference type="NCBI Taxonomy" id="1317063"/>
    <lineage>
        <taxon>Eukaryota</taxon>
        <taxon>Sar</taxon>
        <taxon>Stramenopiles</taxon>
        <taxon>Oomycota</taxon>
        <taxon>Peronosporomycetes</taxon>
        <taxon>Peronosporales</taxon>
        <taxon>Peronosporaceae</taxon>
        <taxon>Phytophthora</taxon>
    </lineage>
</organism>
<accession>W2VNH0</accession>
<evidence type="ECO:0000313" key="2">
    <source>
        <dbReference type="Proteomes" id="UP000018958"/>
    </source>
</evidence>
<evidence type="ECO:0000313" key="1">
    <source>
        <dbReference type="EMBL" id="ETO99715.1"/>
    </source>
</evidence>
<sequence length="37" mass="4290">MQRNGCDATNNKVLAYFSYDHEEEPQLPLGYTPVKFL</sequence>
<gene>
    <name evidence="1" type="ORF">F441_22865</name>
</gene>
<name>W2VNH0_PHYNI</name>
<dbReference type="AlphaFoldDB" id="W2VNH0"/>
<dbReference type="Proteomes" id="UP000018958">
    <property type="component" value="Unassembled WGS sequence"/>
</dbReference>
<reference evidence="1 2" key="1">
    <citation type="submission" date="2013-11" db="EMBL/GenBank/DDBJ databases">
        <title>The Genome Sequence of Phytophthora parasitica CJ01A1.</title>
        <authorList>
            <consortium name="The Broad Institute Genomics Platform"/>
            <person name="Russ C."/>
            <person name="Tyler B."/>
            <person name="Panabieres F."/>
            <person name="Shan W."/>
            <person name="Tripathy S."/>
            <person name="Grunwald N."/>
            <person name="Machado M."/>
            <person name="Johnson C.S."/>
            <person name="Walker B."/>
            <person name="Young S.K."/>
            <person name="Zeng Q."/>
            <person name="Gargeya S."/>
            <person name="Fitzgerald M."/>
            <person name="Haas B."/>
            <person name="Abouelleil A."/>
            <person name="Allen A.W."/>
            <person name="Alvarado L."/>
            <person name="Arachchi H.M."/>
            <person name="Berlin A.M."/>
            <person name="Chapman S.B."/>
            <person name="Gainer-Dewar J."/>
            <person name="Goldberg J."/>
            <person name="Griggs A."/>
            <person name="Gujja S."/>
            <person name="Hansen M."/>
            <person name="Howarth C."/>
            <person name="Imamovic A."/>
            <person name="Ireland A."/>
            <person name="Larimer J."/>
            <person name="McCowan C."/>
            <person name="Murphy C."/>
            <person name="Pearson M."/>
            <person name="Poon T.W."/>
            <person name="Priest M."/>
            <person name="Roberts A."/>
            <person name="Saif S."/>
            <person name="Shea T."/>
            <person name="Sisk P."/>
            <person name="Sykes S."/>
            <person name="Wortman J."/>
            <person name="Nusbaum C."/>
            <person name="Birren B."/>
        </authorList>
    </citation>
    <scope>NUCLEOTIDE SEQUENCE [LARGE SCALE GENOMIC DNA]</scope>
    <source>
        <strain evidence="1 2">CJ01A1</strain>
    </source>
</reference>
<dbReference type="EMBL" id="ANIX01005179">
    <property type="protein sequence ID" value="ETO99715.1"/>
    <property type="molecule type" value="Genomic_DNA"/>
</dbReference>